<accession>X1TA00</accession>
<comment type="caution">
    <text evidence="1">The sequence shown here is derived from an EMBL/GenBank/DDBJ whole genome shotgun (WGS) entry which is preliminary data.</text>
</comment>
<evidence type="ECO:0000313" key="1">
    <source>
        <dbReference type="EMBL" id="GAI76844.1"/>
    </source>
</evidence>
<protein>
    <submittedName>
        <fullName evidence="1">Uncharacterized protein</fullName>
    </submittedName>
</protein>
<sequence length="184" mass="20081">GSWGDRVAWDKSTGNLSGVATAYGGDWNLIVTGKSSGGNFKLWSLVYGDGGDVAAGTWSALKEIVSAPSDGNFEYHRAFMDKPDVYRTLFVEKYTGTEAYNRPFWSHTIADSSFLSNLWREPVPFNLSSSYGLAIAHHGDYCWLSAPYGVWRAKLTQQSIDLTNNGITGFNLDIGNMASCLLSG</sequence>
<organism evidence="1">
    <name type="scientific">marine sediment metagenome</name>
    <dbReference type="NCBI Taxonomy" id="412755"/>
    <lineage>
        <taxon>unclassified sequences</taxon>
        <taxon>metagenomes</taxon>
        <taxon>ecological metagenomes</taxon>
    </lineage>
</organism>
<reference evidence="1" key="1">
    <citation type="journal article" date="2014" name="Front. Microbiol.">
        <title>High frequency of phylogenetically diverse reductive dehalogenase-homologous genes in deep subseafloor sedimentary metagenomes.</title>
        <authorList>
            <person name="Kawai M."/>
            <person name="Futagami T."/>
            <person name="Toyoda A."/>
            <person name="Takaki Y."/>
            <person name="Nishi S."/>
            <person name="Hori S."/>
            <person name="Arai W."/>
            <person name="Tsubouchi T."/>
            <person name="Morono Y."/>
            <person name="Uchiyama I."/>
            <person name="Ito T."/>
            <person name="Fujiyama A."/>
            <person name="Inagaki F."/>
            <person name="Takami H."/>
        </authorList>
    </citation>
    <scope>NUCLEOTIDE SEQUENCE</scope>
    <source>
        <strain evidence="1">Expedition CK06-06</strain>
    </source>
</reference>
<dbReference type="AlphaFoldDB" id="X1TA00"/>
<name>X1TA00_9ZZZZ</name>
<feature type="non-terminal residue" evidence="1">
    <location>
        <position position="1"/>
    </location>
</feature>
<proteinExistence type="predicted"/>
<gene>
    <name evidence="1" type="ORF">S12H4_20622</name>
</gene>
<dbReference type="EMBL" id="BARW01010486">
    <property type="protein sequence ID" value="GAI76844.1"/>
    <property type="molecule type" value="Genomic_DNA"/>
</dbReference>